<dbReference type="GO" id="GO:0016491">
    <property type="term" value="F:oxidoreductase activity"/>
    <property type="evidence" value="ECO:0007669"/>
    <property type="project" value="UniProtKB-KW"/>
</dbReference>
<dbReference type="PANTHER" id="PTHR24322:SF748">
    <property type="entry name" value="FI23927P1-RELATED"/>
    <property type="match status" value="1"/>
</dbReference>
<evidence type="ECO:0000256" key="1">
    <source>
        <dbReference type="ARBA" id="ARBA00023002"/>
    </source>
</evidence>
<dbReference type="Pfam" id="PF00106">
    <property type="entry name" value="adh_short"/>
    <property type="match status" value="1"/>
</dbReference>
<comment type="similarity">
    <text evidence="2">Belongs to the short-chain dehydrogenases/reductases (SDR) family.</text>
</comment>
<name>A0ABD1DA60_CULPP</name>
<dbReference type="InterPro" id="IPR002347">
    <property type="entry name" value="SDR_fam"/>
</dbReference>
<keyword evidence="1" id="KW-0560">Oxidoreductase</keyword>
<dbReference type="PRINTS" id="PR00080">
    <property type="entry name" value="SDRFAMILY"/>
</dbReference>
<evidence type="ECO:0000313" key="4">
    <source>
        <dbReference type="Proteomes" id="UP001562425"/>
    </source>
</evidence>
<dbReference type="AlphaFoldDB" id="A0ABD1DA60"/>
<reference evidence="3 4" key="1">
    <citation type="submission" date="2024-05" db="EMBL/GenBank/DDBJ databases">
        <title>Culex pipiens pipiens assembly and annotation.</title>
        <authorList>
            <person name="Alout H."/>
            <person name="Durand T."/>
        </authorList>
    </citation>
    <scope>NUCLEOTIDE SEQUENCE [LARGE SCALE GENOMIC DNA]</scope>
    <source>
        <strain evidence="3">HA-2024</strain>
        <tissue evidence="3">Whole body</tissue>
    </source>
</reference>
<dbReference type="SUPFAM" id="SSF51735">
    <property type="entry name" value="NAD(P)-binding Rossmann-fold domains"/>
    <property type="match status" value="1"/>
</dbReference>
<dbReference type="EMBL" id="JBEHCU010006675">
    <property type="protein sequence ID" value="KAL1396551.1"/>
    <property type="molecule type" value="Genomic_DNA"/>
</dbReference>
<keyword evidence="4" id="KW-1185">Reference proteome</keyword>
<dbReference type="Proteomes" id="UP001562425">
    <property type="component" value="Unassembled WGS sequence"/>
</dbReference>
<sequence>MGSLVEFYKLPYNPALPLPQRTPLMTAVRVLKIITKLLIYVTKLIPHTLYLLARKFLRWKNPKDIRGWTALVTGGANGLGRAIAIELAKHGCHVVVADLDEYAATRTVLELRYYGVKAVAYKIDVACCDQVNDLRQRIEADLGSPVDLLVNNAGLTVNAFLPGMYARQRGHIVTIASASALLPVGLTRHYTTTKYAVRGFMEELRDEIRLAGQARTVKTTAIFPFQLNTRRELVEAVLKMP</sequence>
<evidence type="ECO:0000256" key="2">
    <source>
        <dbReference type="RuleBase" id="RU000363"/>
    </source>
</evidence>
<gene>
    <name evidence="3" type="ORF">pipiens_010454</name>
</gene>
<protein>
    <submittedName>
        <fullName evidence="3">Uncharacterized protein</fullName>
    </submittedName>
</protein>
<dbReference type="PROSITE" id="PS00061">
    <property type="entry name" value="ADH_SHORT"/>
    <property type="match status" value="1"/>
</dbReference>
<dbReference type="InterPro" id="IPR020904">
    <property type="entry name" value="Sc_DH/Rdtase_CS"/>
</dbReference>
<dbReference type="InterPro" id="IPR036291">
    <property type="entry name" value="NAD(P)-bd_dom_sf"/>
</dbReference>
<comment type="caution">
    <text evidence="3">The sequence shown here is derived from an EMBL/GenBank/DDBJ whole genome shotgun (WGS) entry which is preliminary data.</text>
</comment>
<dbReference type="PANTHER" id="PTHR24322">
    <property type="entry name" value="PKSB"/>
    <property type="match status" value="1"/>
</dbReference>
<organism evidence="3 4">
    <name type="scientific">Culex pipiens pipiens</name>
    <name type="common">Northern house mosquito</name>
    <dbReference type="NCBI Taxonomy" id="38569"/>
    <lineage>
        <taxon>Eukaryota</taxon>
        <taxon>Metazoa</taxon>
        <taxon>Ecdysozoa</taxon>
        <taxon>Arthropoda</taxon>
        <taxon>Hexapoda</taxon>
        <taxon>Insecta</taxon>
        <taxon>Pterygota</taxon>
        <taxon>Neoptera</taxon>
        <taxon>Endopterygota</taxon>
        <taxon>Diptera</taxon>
        <taxon>Nematocera</taxon>
        <taxon>Culicoidea</taxon>
        <taxon>Culicidae</taxon>
        <taxon>Culicinae</taxon>
        <taxon>Culicini</taxon>
        <taxon>Culex</taxon>
        <taxon>Culex</taxon>
    </lineage>
</organism>
<dbReference type="PRINTS" id="PR00081">
    <property type="entry name" value="GDHRDH"/>
</dbReference>
<evidence type="ECO:0000313" key="3">
    <source>
        <dbReference type="EMBL" id="KAL1396551.1"/>
    </source>
</evidence>
<proteinExistence type="inferred from homology"/>
<accession>A0ABD1DA60</accession>
<dbReference type="Gene3D" id="3.40.50.720">
    <property type="entry name" value="NAD(P)-binding Rossmann-like Domain"/>
    <property type="match status" value="2"/>
</dbReference>